<dbReference type="AlphaFoldDB" id="A0A060I876"/>
<dbReference type="HOGENOM" id="CLU_2755049_0_0_5"/>
<protein>
    <submittedName>
        <fullName evidence="1">Uncharacterized protein</fullName>
    </submittedName>
</protein>
<geneLocation type="plasmid" evidence="1 2">
    <name>pRetIE4771b</name>
</geneLocation>
<evidence type="ECO:0000313" key="2">
    <source>
        <dbReference type="Proteomes" id="UP000027180"/>
    </source>
</evidence>
<evidence type="ECO:0000313" key="1">
    <source>
        <dbReference type="EMBL" id="AIC29944.1"/>
    </source>
</evidence>
<gene>
    <name evidence="1" type="ORF">IE4771_PB00214</name>
</gene>
<proteinExistence type="predicted"/>
<dbReference type="KEGG" id="rei:IE4771_PB00214"/>
<reference evidence="1 2" key="1">
    <citation type="submission" date="2013-12" db="EMBL/GenBank/DDBJ databases">
        <title>Complete genome sequence of Rhizobium etli bv. mimosae IE4771.</title>
        <authorList>
            <person name="Bustos P."/>
            <person name="Santamaria R.I."/>
            <person name="Lozano L."/>
            <person name="Ormeno-Orrillo E."/>
            <person name="Rogel M.A."/>
            <person name="Romero D."/>
            <person name="Cevallos M.A."/>
            <person name="Martinez-Romero E."/>
            <person name="Gonzalez V."/>
        </authorList>
    </citation>
    <scope>NUCLEOTIDE SEQUENCE [LARGE SCALE GENOMIC DNA]</scope>
    <source>
        <strain evidence="1 2">IE4771</strain>
        <plasmid evidence="2">Plasmid pRetIE4771b</plasmid>
    </source>
</reference>
<dbReference type="Proteomes" id="UP000027180">
    <property type="component" value="Plasmid pRetIE4771b"/>
</dbReference>
<accession>A0A060I876</accession>
<keyword evidence="1" id="KW-0614">Plasmid</keyword>
<dbReference type="EMBL" id="CP006988">
    <property type="protein sequence ID" value="AIC29944.1"/>
    <property type="molecule type" value="Genomic_DNA"/>
</dbReference>
<organism evidence="1 2">
    <name type="scientific">Rhizobium etli bv. mimosae str. IE4771</name>
    <dbReference type="NCBI Taxonomy" id="1432050"/>
    <lineage>
        <taxon>Bacteria</taxon>
        <taxon>Pseudomonadati</taxon>
        <taxon>Pseudomonadota</taxon>
        <taxon>Alphaproteobacteria</taxon>
        <taxon>Hyphomicrobiales</taxon>
        <taxon>Rhizobiaceae</taxon>
        <taxon>Rhizobium/Agrobacterium group</taxon>
        <taxon>Rhizobium</taxon>
    </lineage>
</organism>
<sequence>MLAIFSDALDVLRDPELHHFSIGSGGVRLSPIFGTRLILLSSPASLSGGRHGDPSDAITTPSVGFVWSAT</sequence>
<name>A0A060I876_RHIET</name>